<comment type="caution">
    <text evidence="1">The sequence shown here is derived from an EMBL/GenBank/DDBJ whole genome shotgun (WGS) entry which is preliminary data.</text>
</comment>
<accession>X6M304</accession>
<keyword evidence="2" id="KW-1185">Reference proteome</keyword>
<dbReference type="Proteomes" id="UP000023152">
    <property type="component" value="Unassembled WGS sequence"/>
</dbReference>
<dbReference type="AlphaFoldDB" id="X6M304"/>
<evidence type="ECO:0000313" key="1">
    <source>
        <dbReference type="EMBL" id="ETO07370.1"/>
    </source>
</evidence>
<sequence length="168" mass="20278">MFRARSQLNQLKIDDALILFQTALMRRIDCLLTRYTYTKTLLTHRNKLTAVSCWLLYLKIPLNEPVQYYKHQHQTLLTNPKRSFIMRQLQQRIIEFENPDNSKNFCIIKKNFEGNMLMSFLLHSKFYELKKTELIEFTSTCLKLWYFGMDMFVLSPQIFTEFKQIVTK</sequence>
<organism evidence="1 2">
    <name type="scientific">Reticulomyxa filosa</name>
    <dbReference type="NCBI Taxonomy" id="46433"/>
    <lineage>
        <taxon>Eukaryota</taxon>
        <taxon>Sar</taxon>
        <taxon>Rhizaria</taxon>
        <taxon>Retaria</taxon>
        <taxon>Foraminifera</taxon>
        <taxon>Monothalamids</taxon>
        <taxon>Reticulomyxidae</taxon>
        <taxon>Reticulomyxa</taxon>
    </lineage>
</organism>
<proteinExistence type="predicted"/>
<name>X6M304_RETFI</name>
<protein>
    <submittedName>
        <fullName evidence="1">Uncharacterized protein</fullName>
    </submittedName>
</protein>
<reference evidence="1 2" key="1">
    <citation type="journal article" date="2013" name="Curr. Biol.">
        <title>The Genome of the Foraminiferan Reticulomyxa filosa.</title>
        <authorList>
            <person name="Glockner G."/>
            <person name="Hulsmann N."/>
            <person name="Schleicher M."/>
            <person name="Noegel A.A."/>
            <person name="Eichinger L."/>
            <person name="Gallinger C."/>
            <person name="Pawlowski J."/>
            <person name="Sierra R."/>
            <person name="Euteneuer U."/>
            <person name="Pillet L."/>
            <person name="Moustafa A."/>
            <person name="Platzer M."/>
            <person name="Groth M."/>
            <person name="Szafranski K."/>
            <person name="Schliwa M."/>
        </authorList>
    </citation>
    <scope>NUCLEOTIDE SEQUENCE [LARGE SCALE GENOMIC DNA]</scope>
</reference>
<evidence type="ECO:0000313" key="2">
    <source>
        <dbReference type="Proteomes" id="UP000023152"/>
    </source>
</evidence>
<gene>
    <name evidence="1" type="ORF">RFI_30021</name>
</gene>
<dbReference type="EMBL" id="ASPP01026215">
    <property type="protein sequence ID" value="ETO07370.1"/>
    <property type="molecule type" value="Genomic_DNA"/>
</dbReference>